<proteinExistence type="predicted"/>
<protein>
    <submittedName>
        <fullName evidence="1">Uncharacterized protein</fullName>
    </submittedName>
</protein>
<evidence type="ECO:0000313" key="1">
    <source>
        <dbReference type="EMBL" id="KAL3070966.1"/>
    </source>
</evidence>
<evidence type="ECO:0000313" key="2">
    <source>
        <dbReference type="Proteomes" id="UP001620626"/>
    </source>
</evidence>
<dbReference type="Proteomes" id="UP001620626">
    <property type="component" value="Unassembled WGS sequence"/>
</dbReference>
<keyword evidence="2" id="KW-1185">Reference proteome</keyword>
<organism evidence="1 2">
    <name type="scientific">Heterodera trifolii</name>
    <dbReference type="NCBI Taxonomy" id="157864"/>
    <lineage>
        <taxon>Eukaryota</taxon>
        <taxon>Metazoa</taxon>
        <taxon>Ecdysozoa</taxon>
        <taxon>Nematoda</taxon>
        <taxon>Chromadorea</taxon>
        <taxon>Rhabditida</taxon>
        <taxon>Tylenchina</taxon>
        <taxon>Tylenchomorpha</taxon>
        <taxon>Tylenchoidea</taxon>
        <taxon>Heteroderidae</taxon>
        <taxon>Heteroderinae</taxon>
        <taxon>Heterodera</taxon>
    </lineage>
</organism>
<reference evidence="1 2" key="1">
    <citation type="submission" date="2024-10" db="EMBL/GenBank/DDBJ databases">
        <authorList>
            <person name="Kim D."/>
        </authorList>
    </citation>
    <scope>NUCLEOTIDE SEQUENCE [LARGE SCALE GENOMIC DNA]</scope>
    <source>
        <strain evidence="1">BH-2024</strain>
    </source>
</reference>
<gene>
    <name evidence="1" type="ORF">niasHT_040122</name>
</gene>
<dbReference type="EMBL" id="JBICBT010001371">
    <property type="protein sequence ID" value="KAL3070966.1"/>
    <property type="molecule type" value="Genomic_DNA"/>
</dbReference>
<comment type="caution">
    <text evidence="1">The sequence shown here is derived from an EMBL/GenBank/DDBJ whole genome shotgun (WGS) entry which is preliminary data.</text>
</comment>
<accession>A0ABD2HWC2</accession>
<name>A0ABD2HWC2_9BILA</name>
<dbReference type="AlphaFoldDB" id="A0ABD2HWC2"/>
<sequence>MIVPTAGQYQICPTKPTAEISVTIGFPEEQNCSLPTGRQPIKTKAILYIPIRIPRSFPVFKCWNITTVTCTESFLRVVTLDHPPKKFESEASLKDCQESLNLRPMNRISETRWESLMPIRKEYGWYGVNCFNNIQTIIEEGTGGILDGEKLVTSWGDSLKIEQLITGKEEWVRLPGAVELLMWRIPSGEFWDTHFSIGPVMTETWPGQAIAVHELQYTFAVTNTPKYYYYSANTSNYYYYSANTPKYYYYSANTPKYYYYSASTSNYYYYSASTFNYYYYSANTPKYYYYSVSTSNYYYYSANSPNKFHST</sequence>